<dbReference type="GO" id="GO:0005664">
    <property type="term" value="C:nuclear origin of replication recognition complex"/>
    <property type="evidence" value="ECO:0007669"/>
    <property type="project" value="InterPro"/>
</dbReference>
<gene>
    <name evidence="2" type="ORF">CCAE0312_LOCUS9701</name>
</gene>
<protein>
    <recommendedName>
        <fullName evidence="1">Origin recognition complex subunit 3 winged helix C-terminal domain-containing protein</fullName>
    </recommendedName>
</protein>
<sequence length="598" mass="67291">MDTVMERLRGEDIRAVVQFLGEHGKGNGARLPVAVLRGEAAMRPVFEGLLHPSQVVSVLNTEYGISVRTVVVRGAAEVASMLQAKAVGQSSDLGESTAQDAVVLIETEQNMTSQDLRDSLYRLATAFRHRPSGLRPCAVLISRAFQVDSLEQVLGARELSLVQIKSFSLTPSRVLLQALIGELEMHAGGPLLLSFESIHQLASRFLLLDEDLSKLYQVIKCAYQEFIFTWDTCKDPPFFFDEILPLLLDLDEVHSTVSWRLWMSRWKSLMSLPKSEETLAILLGQPTNSTSRSSMTLEWENLSGSDFVSELAAWKVTCPLLCECFRIWCKDSENNATLGDAATMPSIERSWSRLEDSQLRASLVDSAGRLKEMEDMVEYSGLSILYSRCIRETRSKVEVALSHLDNLSDAIPAVNETEHNGEGLLKVYREGKRKYRRAKWDSAVPNSSDNRSQFSVSFQDFWSSLSQMFSYPEKNPARFLLCCNLEKAEKFAGITGVFPRDTILKHLALDNPLGHPISQLLDLMVHSGRLINNHDWCAAFIERSKKRRRSTAPGAISKAELAQFMRAREEFEFVGLCKNSRRGPDFTQRSVYSFRRGD</sequence>
<dbReference type="GO" id="GO:0003688">
    <property type="term" value="F:DNA replication origin binding"/>
    <property type="evidence" value="ECO:0007669"/>
    <property type="project" value="TreeGrafter"/>
</dbReference>
<name>A0A7S1XGC3_9RHOD</name>
<reference evidence="2" key="1">
    <citation type="submission" date="2021-01" db="EMBL/GenBank/DDBJ databases">
        <authorList>
            <person name="Corre E."/>
            <person name="Pelletier E."/>
            <person name="Niang G."/>
            <person name="Scheremetjew M."/>
            <person name="Finn R."/>
            <person name="Kale V."/>
            <person name="Holt S."/>
            <person name="Cochrane G."/>
            <person name="Meng A."/>
            <person name="Brown T."/>
            <person name="Cohen L."/>
        </authorList>
    </citation>
    <scope>NUCLEOTIDE SEQUENCE</scope>
    <source>
        <strain evidence="2">SAG 36.94</strain>
    </source>
</reference>
<feature type="domain" description="Origin recognition complex subunit 3 winged helix C-terminal" evidence="1">
    <location>
        <begin position="511"/>
        <end position="592"/>
    </location>
</feature>
<dbReference type="Pfam" id="PF18137">
    <property type="entry name" value="WHD_ORC"/>
    <property type="match status" value="1"/>
</dbReference>
<evidence type="ECO:0000259" key="1">
    <source>
        <dbReference type="Pfam" id="PF18137"/>
    </source>
</evidence>
<dbReference type="AlphaFoldDB" id="A0A7S1XGC3"/>
<dbReference type="GO" id="GO:0006270">
    <property type="term" value="P:DNA replication initiation"/>
    <property type="evidence" value="ECO:0007669"/>
    <property type="project" value="TreeGrafter"/>
</dbReference>
<dbReference type="PANTHER" id="PTHR12748">
    <property type="entry name" value="ORIGIN RECOGNITION COMPLEX SUBUNIT 3"/>
    <property type="match status" value="1"/>
</dbReference>
<dbReference type="InterPro" id="IPR020795">
    <property type="entry name" value="ORC3"/>
</dbReference>
<dbReference type="InterPro" id="IPR040855">
    <property type="entry name" value="ORC_WH_C"/>
</dbReference>
<dbReference type="EMBL" id="HBGH01017533">
    <property type="protein sequence ID" value="CAD9237602.1"/>
    <property type="molecule type" value="Transcribed_RNA"/>
</dbReference>
<dbReference type="GO" id="GO:0031261">
    <property type="term" value="C:DNA replication preinitiation complex"/>
    <property type="evidence" value="ECO:0007669"/>
    <property type="project" value="TreeGrafter"/>
</dbReference>
<accession>A0A7S1XGC3</accession>
<evidence type="ECO:0000313" key="2">
    <source>
        <dbReference type="EMBL" id="CAD9237602.1"/>
    </source>
</evidence>
<dbReference type="GO" id="GO:0005656">
    <property type="term" value="C:nuclear pre-replicative complex"/>
    <property type="evidence" value="ECO:0007669"/>
    <property type="project" value="TreeGrafter"/>
</dbReference>
<dbReference type="PANTHER" id="PTHR12748:SF0">
    <property type="entry name" value="ORIGIN RECOGNITION COMPLEX SUBUNIT 3"/>
    <property type="match status" value="1"/>
</dbReference>
<proteinExistence type="predicted"/>
<organism evidence="2">
    <name type="scientific">Compsopogon caeruleus</name>
    <dbReference type="NCBI Taxonomy" id="31354"/>
    <lineage>
        <taxon>Eukaryota</taxon>
        <taxon>Rhodophyta</taxon>
        <taxon>Compsopogonophyceae</taxon>
        <taxon>Compsopogonales</taxon>
        <taxon>Compsopogonaceae</taxon>
        <taxon>Compsopogon</taxon>
    </lineage>
</organism>